<reference evidence="3 4" key="1">
    <citation type="submission" date="2020-03" db="EMBL/GenBank/DDBJ databases">
        <title>Whole genome shotgun sequence of Phytohabitans rumicis NBRC 108638.</title>
        <authorList>
            <person name="Komaki H."/>
            <person name="Tamura T."/>
        </authorList>
    </citation>
    <scope>NUCLEOTIDE SEQUENCE [LARGE SCALE GENOMIC DNA]</scope>
    <source>
        <strain evidence="3 4">NBRC 108638</strain>
    </source>
</reference>
<dbReference type="InterPro" id="IPR009061">
    <property type="entry name" value="DNA-bd_dom_put_sf"/>
</dbReference>
<keyword evidence="4" id="KW-1185">Reference proteome</keyword>
<dbReference type="InterPro" id="IPR041657">
    <property type="entry name" value="HTH_17"/>
</dbReference>
<proteinExistence type="predicted"/>
<dbReference type="EMBL" id="BLPG01000001">
    <property type="protein sequence ID" value="GFJ90201.1"/>
    <property type="molecule type" value="Genomic_DNA"/>
</dbReference>
<sequence length="98" mass="10749">MDTGDRLLTPGEVAALFRVDPKTVTRWAAAGRIGSIRTPGGHRRFRESEVRALLEGEGELEELSDETPPPSNRPRNDGPTTQHPGAVRPSHHSSTNMR</sequence>
<feature type="domain" description="Helix-turn-helix" evidence="2">
    <location>
        <begin position="7"/>
        <end position="56"/>
    </location>
</feature>
<comment type="caution">
    <text evidence="3">The sequence shown here is derived from an EMBL/GenBank/DDBJ whole genome shotgun (WGS) entry which is preliminary data.</text>
</comment>
<dbReference type="NCBIfam" id="NF033787">
    <property type="entry name" value="HTH_BldC"/>
    <property type="match status" value="1"/>
</dbReference>
<organism evidence="3 4">
    <name type="scientific">Phytohabitans rumicis</name>
    <dbReference type="NCBI Taxonomy" id="1076125"/>
    <lineage>
        <taxon>Bacteria</taxon>
        <taxon>Bacillati</taxon>
        <taxon>Actinomycetota</taxon>
        <taxon>Actinomycetes</taxon>
        <taxon>Micromonosporales</taxon>
        <taxon>Micromonosporaceae</taxon>
    </lineage>
</organism>
<dbReference type="NCBIfam" id="TIGR01764">
    <property type="entry name" value="excise"/>
    <property type="match status" value="1"/>
</dbReference>
<dbReference type="SUPFAM" id="SSF46955">
    <property type="entry name" value="Putative DNA-binding domain"/>
    <property type="match status" value="1"/>
</dbReference>
<evidence type="ECO:0000256" key="1">
    <source>
        <dbReference type="SAM" id="MobiDB-lite"/>
    </source>
</evidence>
<dbReference type="GO" id="GO:0003677">
    <property type="term" value="F:DNA binding"/>
    <property type="evidence" value="ECO:0007669"/>
    <property type="project" value="InterPro"/>
</dbReference>
<feature type="compositionally biased region" description="Acidic residues" evidence="1">
    <location>
        <begin position="56"/>
        <end position="65"/>
    </location>
</feature>
<evidence type="ECO:0000313" key="4">
    <source>
        <dbReference type="Proteomes" id="UP000482960"/>
    </source>
</evidence>
<dbReference type="Proteomes" id="UP000482960">
    <property type="component" value="Unassembled WGS sequence"/>
</dbReference>
<gene>
    <name evidence="3" type="ORF">Prum_038430</name>
</gene>
<dbReference type="RefSeq" id="WP_173077603.1">
    <property type="nucleotide sequence ID" value="NZ_BAABJB010000009.1"/>
</dbReference>
<feature type="region of interest" description="Disordered" evidence="1">
    <location>
        <begin position="55"/>
        <end position="98"/>
    </location>
</feature>
<evidence type="ECO:0000259" key="2">
    <source>
        <dbReference type="Pfam" id="PF12728"/>
    </source>
</evidence>
<dbReference type="InterPro" id="IPR048048">
    <property type="entry name" value="BldC-like"/>
</dbReference>
<accession>A0A6V8L5V6</accession>
<dbReference type="Pfam" id="PF12728">
    <property type="entry name" value="HTH_17"/>
    <property type="match status" value="1"/>
</dbReference>
<evidence type="ECO:0000313" key="3">
    <source>
        <dbReference type="EMBL" id="GFJ90201.1"/>
    </source>
</evidence>
<dbReference type="InterPro" id="IPR010093">
    <property type="entry name" value="SinI_DNA-bd"/>
</dbReference>
<dbReference type="CDD" id="cd04762">
    <property type="entry name" value="HTH_MerR-trunc"/>
    <property type="match status" value="1"/>
</dbReference>
<dbReference type="Gene3D" id="1.10.1660.10">
    <property type="match status" value="1"/>
</dbReference>
<reference evidence="3 4" key="2">
    <citation type="submission" date="2020-03" db="EMBL/GenBank/DDBJ databases">
        <authorList>
            <person name="Ichikawa N."/>
            <person name="Kimura A."/>
            <person name="Kitahashi Y."/>
            <person name="Uohara A."/>
        </authorList>
    </citation>
    <scope>NUCLEOTIDE SEQUENCE [LARGE SCALE GENOMIC DNA]</scope>
    <source>
        <strain evidence="3 4">NBRC 108638</strain>
    </source>
</reference>
<protein>
    <recommendedName>
        <fullName evidence="2">Helix-turn-helix domain-containing protein</fullName>
    </recommendedName>
</protein>
<name>A0A6V8L5V6_9ACTN</name>
<dbReference type="AlphaFoldDB" id="A0A6V8L5V6"/>